<feature type="domain" description="WDHD1/CFT4 helical bundle" evidence="8">
    <location>
        <begin position="995"/>
        <end position="1056"/>
    </location>
</feature>
<dbReference type="GO" id="GO:0006281">
    <property type="term" value="P:DNA repair"/>
    <property type="evidence" value="ECO:0007669"/>
    <property type="project" value="TreeGrafter"/>
</dbReference>
<dbReference type="GO" id="GO:0003682">
    <property type="term" value="F:chromatin binding"/>
    <property type="evidence" value="ECO:0007669"/>
    <property type="project" value="TreeGrafter"/>
</dbReference>
<evidence type="ECO:0000256" key="6">
    <source>
        <dbReference type="SAM" id="MobiDB-lite"/>
    </source>
</evidence>
<feature type="domain" description="WDHD1/CFT4 second beta-propeller" evidence="7">
    <location>
        <begin position="678"/>
        <end position="964"/>
    </location>
</feature>
<evidence type="ECO:0000313" key="10">
    <source>
        <dbReference type="EMBL" id="CAD7195047.1"/>
    </source>
</evidence>
<reference evidence="10" key="1">
    <citation type="submission" date="2020-11" db="EMBL/GenBank/DDBJ databases">
        <authorList>
            <person name="Tran Van P."/>
        </authorList>
    </citation>
    <scope>NUCLEOTIDE SEQUENCE</scope>
</reference>
<evidence type="ECO:0000259" key="9">
    <source>
        <dbReference type="Pfam" id="PF24817"/>
    </source>
</evidence>
<dbReference type="Gene3D" id="2.130.10.10">
    <property type="entry name" value="YVTN repeat-like/Quinoprotein amine dehydrogenase"/>
    <property type="match status" value="2"/>
</dbReference>
<dbReference type="InterPro" id="IPR001680">
    <property type="entry name" value="WD40_rpt"/>
</dbReference>
<dbReference type="InterPro" id="IPR036322">
    <property type="entry name" value="WD40_repeat_dom_sf"/>
</dbReference>
<evidence type="ECO:0000256" key="4">
    <source>
        <dbReference type="ARBA" id="ARBA00023242"/>
    </source>
</evidence>
<name>A0A7R8VC92_TIMDO</name>
<proteinExistence type="predicted"/>
<dbReference type="PROSITE" id="PS50294">
    <property type="entry name" value="WD_REPEATS_REGION"/>
    <property type="match status" value="1"/>
</dbReference>
<feature type="repeat" description="WD" evidence="5">
    <location>
        <begin position="106"/>
        <end position="147"/>
    </location>
</feature>
<dbReference type="SMART" id="SM00320">
    <property type="entry name" value="WD40"/>
    <property type="match status" value="4"/>
</dbReference>
<dbReference type="InterPro" id="IPR057646">
    <property type="entry name" value="WD40_WDHD1_1st"/>
</dbReference>
<dbReference type="PANTHER" id="PTHR19932">
    <property type="entry name" value="WD REPEAT AND HMG-BOX DNA BINDING PROTEIN"/>
    <property type="match status" value="1"/>
</dbReference>
<evidence type="ECO:0000256" key="3">
    <source>
        <dbReference type="ARBA" id="ARBA00022737"/>
    </source>
</evidence>
<feature type="domain" description="WDHD1 first WD40" evidence="9">
    <location>
        <begin position="37"/>
        <end position="216"/>
    </location>
</feature>
<dbReference type="Pfam" id="PF24817">
    <property type="entry name" value="WD40_WDHD1_1st"/>
    <property type="match status" value="1"/>
</dbReference>
<evidence type="ECO:0000256" key="5">
    <source>
        <dbReference type="PROSITE-ProRule" id="PRU00221"/>
    </source>
</evidence>
<dbReference type="Pfam" id="PF20946">
    <property type="entry name" value="Ctf4_C"/>
    <property type="match status" value="1"/>
</dbReference>
<evidence type="ECO:0000256" key="2">
    <source>
        <dbReference type="ARBA" id="ARBA00022574"/>
    </source>
</evidence>
<dbReference type="InterPro" id="IPR022100">
    <property type="entry name" value="WDHD1/CFT4_beta-prop_2nd"/>
</dbReference>
<evidence type="ECO:0000259" key="7">
    <source>
        <dbReference type="Pfam" id="PF12341"/>
    </source>
</evidence>
<dbReference type="PROSITE" id="PS50082">
    <property type="entry name" value="WD_REPEATS_2"/>
    <property type="match status" value="1"/>
</dbReference>
<dbReference type="InterPro" id="IPR048591">
    <property type="entry name" value="WDHD1/CFT4_hel"/>
</dbReference>
<sequence>MHIQMVIQICVILKMERHTVFLLNEMGITRIVWVGSNRGKRLFVGTDNNTVQAYTFPEVEPDGIITRFGAPVTHISVSKDGNTIAAASEDMEVHIYDVALQKSTVIASHTGPVFGVELDPKLEFVASCSGDGTVRVWNLSLNKLGHSWKCVPICNSFLLTKVLGRPSWLPSTGQLLAVPNGKQVCLYKRETWEQITTLTNAQVEKGLDWVLVSTGGGLAGSLTLVVVGGSKTAASLTGGTRWVCQKQSAFTTCLIVFQLATIPFMAINMPHFLTALLMLGFHTILRTSISRNFIFPPLDYPLLQGLKHAGTPARCFSVCQEQDCYVTSDLQKLFSVVTRVSSRSVEFEHMVWWIAETRDVAFVCQANLETVVDGDLTSVKDSEQRFETFVIAVECSSKIHLQHLATSYMIYPFLLIHTHYLHMLALSFDPHSSAQHAQNNEFSIVTFSSCGKYLAGCTIGGDICVWDIKQESCVMHEVIKNKNQICALAWNPSGSGELGYCDLTGQLGTIEGCIPVELNSNLDGSLKNQGQGNPVAYRRWRIGYTYKCGEFEFVNSHNDLDDDDAQSKVSLKISELQPPFQPSATPQHLQHRFMMIGYGLDMIGYGLDMIGYGLEMIGYGQEMISYGREMIGYGREMIGYGRKMIGYGRKMIGYGRKMIGYGRKMIGYGREMIGYGREMVWNSVGIVRCSNVPEDVIDVEFHDTSVHHALYIKNYMHHHIASLTQHALVLACEAEDGPSKLVCVLLNCWDGTREWQVDLPEGEGALCVALGEGWLAAATDTRMLRIWTLCGSQREVVALPGPVLCLAGHKHKLIVVCHVGIGAAGDQNVSYCVMNLIQGQMSPWQPLPLTPGSNVQWIGFSDEGTPFMMDSTGSVRMLSSKGFWLPVLDTKTHEVALRVSHSSLMSSDRMKPRSGDWAVKGKSDHYFILGVSEKFQNIRAVLCKGSHYPPTTPRPPVVEIPLQVGLGDVTTERGQLEEIFWRSTLTGPSIPDPTDLEKAAKEAIIKLFALACRSDQQARAVELCSLMQGPQVVQLAMKYASKLGKSHLADRIADMDFSHLDAQQRRYRANTMCKVVVAAQNKPMKKAHLGKEEKCGKSPMHKVVVAAQNKPAHRDISRRPSPSLLGALRLVFPKRVNEYDRQPTHFQNNQQNGYNYNDSYNNYVSPNQSCNESQNLTQDEKVHSSPGIRKVIFLGNVPTFVWRKCGNPFWETTLSTPDQESNLDLPVIGNLVYCERSTLDHGVIEAEKENILITAKRKAQQENEGINNIRPAPVLGLSQSQKKLNPFKKCAGKSEVGRGLANLASSANKIKVNSSNGQFKISLNSSAQRKRPDNNHKQSKITELTKSESSPSSKEQEIKKVDNPITFVEWFSQEKTALQEEFPNLGPAELTKQGMKRFKEIRNNLSPQVPDIIASNDTDTAEEDSKKRKTMNCETEAQTNIHELEAPKKKTNVSNSGKSFTRFDQEELMKAMMFEVSESPPCRRAKLRQMI</sequence>
<keyword evidence="2 5" id="KW-0853">WD repeat</keyword>
<comment type="subcellular location">
    <subcellularLocation>
        <location evidence="1">Nucleus</location>
    </subcellularLocation>
</comment>
<gene>
    <name evidence="10" type="ORF">TDIB3V08_LOCUS1453</name>
</gene>
<protein>
    <recommendedName>
        <fullName evidence="11">WD repeat-containing protein 55 homolog</fullName>
    </recommendedName>
</protein>
<evidence type="ECO:0000256" key="1">
    <source>
        <dbReference type="ARBA" id="ARBA00004123"/>
    </source>
</evidence>
<keyword evidence="4" id="KW-0539">Nucleus</keyword>
<organism evidence="10">
    <name type="scientific">Timema douglasi</name>
    <name type="common">Walking stick</name>
    <dbReference type="NCBI Taxonomy" id="61478"/>
    <lineage>
        <taxon>Eukaryota</taxon>
        <taxon>Metazoa</taxon>
        <taxon>Ecdysozoa</taxon>
        <taxon>Arthropoda</taxon>
        <taxon>Hexapoda</taxon>
        <taxon>Insecta</taxon>
        <taxon>Pterygota</taxon>
        <taxon>Neoptera</taxon>
        <taxon>Polyneoptera</taxon>
        <taxon>Phasmatodea</taxon>
        <taxon>Timematodea</taxon>
        <taxon>Timematoidea</taxon>
        <taxon>Timematidae</taxon>
        <taxon>Timema</taxon>
    </lineage>
</organism>
<evidence type="ECO:0008006" key="11">
    <source>
        <dbReference type="Google" id="ProtNLM"/>
    </source>
</evidence>
<dbReference type="GO" id="GO:0000278">
    <property type="term" value="P:mitotic cell cycle"/>
    <property type="evidence" value="ECO:0007669"/>
    <property type="project" value="TreeGrafter"/>
</dbReference>
<keyword evidence="3" id="KW-0677">Repeat</keyword>
<dbReference type="EMBL" id="OA564635">
    <property type="protein sequence ID" value="CAD7195047.1"/>
    <property type="molecule type" value="Genomic_DNA"/>
</dbReference>
<accession>A0A7R8VC92</accession>
<dbReference type="GO" id="GO:0006261">
    <property type="term" value="P:DNA-templated DNA replication"/>
    <property type="evidence" value="ECO:0007669"/>
    <property type="project" value="TreeGrafter"/>
</dbReference>
<dbReference type="InterPro" id="IPR019775">
    <property type="entry name" value="WD40_repeat_CS"/>
</dbReference>
<dbReference type="InterPro" id="IPR015943">
    <property type="entry name" value="WD40/YVTN_repeat-like_dom_sf"/>
</dbReference>
<dbReference type="Pfam" id="PF12341">
    <property type="entry name" value="Mcl1_mid"/>
    <property type="match status" value="1"/>
</dbReference>
<dbReference type="PANTHER" id="PTHR19932:SF10">
    <property type="entry name" value="WD REPEAT AND HMG-BOX DNA-BINDING PROTEIN 1"/>
    <property type="match status" value="1"/>
</dbReference>
<dbReference type="GO" id="GO:0043596">
    <property type="term" value="C:nuclear replication fork"/>
    <property type="evidence" value="ECO:0007669"/>
    <property type="project" value="TreeGrafter"/>
</dbReference>
<dbReference type="SUPFAM" id="SSF50978">
    <property type="entry name" value="WD40 repeat-like"/>
    <property type="match status" value="2"/>
</dbReference>
<evidence type="ECO:0000259" key="8">
    <source>
        <dbReference type="Pfam" id="PF20946"/>
    </source>
</evidence>
<feature type="region of interest" description="Disordered" evidence="6">
    <location>
        <begin position="1322"/>
        <end position="1359"/>
    </location>
</feature>
<dbReference type="PROSITE" id="PS00678">
    <property type="entry name" value="WD_REPEATS_1"/>
    <property type="match status" value="1"/>
</dbReference>